<evidence type="ECO:0000313" key="8">
    <source>
        <dbReference type="EMBL" id="MCX2977457.1"/>
    </source>
</evidence>
<evidence type="ECO:0000256" key="4">
    <source>
        <dbReference type="ARBA" id="ARBA00017099"/>
    </source>
</evidence>
<dbReference type="InterPro" id="IPR005913">
    <property type="entry name" value="dTDP_dehydrorham_reduct"/>
</dbReference>
<accession>A0ABT3T594</accession>
<dbReference type="PANTHER" id="PTHR10491:SF4">
    <property type="entry name" value="METHIONINE ADENOSYLTRANSFERASE 2 SUBUNIT BETA"/>
    <property type="match status" value="1"/>
</dbReference>
<comment type="similarity">
    <text evidence="2 6">Belongs to the dTDP-4-dehydrorhamnose reductase family.</text>
</comment>
<evidence type="ECO:0000259" key="7">
    <source>
        <dbReference type="Pfam" id="PF04321"/>
    </source>
</evidence>
<evidence type="ECO:0000256" key="2">
    <source>
        <dbReference type="ARBA" id="ARBA00010944"/>
    </source>
</evidence>
<dbReference type="Pfam" id="PF04321">
    <property type="entry name" value="RmlD_sub_bind"/>
    <property type="match status" value="1"/>
</dbReference>
<dbReference type="InterPro" id="IPR036291">
    <property type="entry name" value="NAD(P)-bd_dom_sf"/>
</dbReference>
<dbReference type="EMBL" id="SHNO01000001">
    <property type="protein sequence ID" value="MCX2977457.1"/>
    <property type="molecule type" value="Genomic_DNA"/>
</dbReference>
<evidence type="ECO:0000256" key="6">
    <source>
        <dbReference type="RuleBase" id="RU364082"/>
    </source>
</evidence>
<evidence type="ECO:0000256" key="3">
    <source>
        <dbReference type="ARBA" id="ARBA00012929"/>
    </source>
</evidence>
<evidence type="ECO:0000313" key="9">
    <source>
        <dbReference type="Proteomes" id="UP001143304"/>
    </source>
</evidence>
<dbReference type="SUPFAM" id="SSF51735">
    <property type="entry name" value="NAD(P)-binding Rossmann-fold domains"/>
    <property type="match status" value="1"/>
</dbReference>
<comment type="catalytic activity">
    <reaction evidence="5 6">
        <text>dTDP-beta-L-rhamnose + NADP(+) = dTDP-4-dehydro-beta-L-rhamnose + NADPH + H(+)</text>
        <dbReference type="Rhea" id="RHEA:21796"/>
        <dbReference type="ChEBI" id="CHEBI:15378"/>
        <dbReference type="ChEBI" id="CHEBI:57510"/>
        <dbReference type="ChEBI" id="CHEBI:57783"/>
        <dbReference type="ChEBI" id="CHEBI:58349"/>
        <dbReference type="ChEBI" id="CHEBI:62830"/>
        <dbReference type="EC" id="1.1.1.133"/>
    </reaction>
</comment>
<reference evidence="8" key="1">
    <citation type="submission" date="2019-02" db="EMBL/GenBank/DDBJ databases">
        <authorList>
            <person name="Li S.-H."/>
        </authorList>
    </citation>
    <scope>NUCLEOTIDE SEQUENCE</scope>
    <source>
        <strain evidence="8">IMCC11814</strain>
    </source>
</reference>
<comment type="cofactor">
    <cofactor evidence="6">
        <name>Mg(2+)</name>
        <dbReference type="ChEBI" id="CHEBI:18420"/>
    </cofactor>
    <text evidence="6">Binds 1 Mg(2+) ion per monomer.</text>
</comment>
<gene>
    <name evidence="8" type="ORF">EYC82_08825</name>
</gene>
<name>A0ABT3T594_9GAMM</name>
<sequence length="286" mass="31307">MRVLLLGFDTPLGAAIVERQTTLGRHEFITMSRSACRWKSERQAKKSVVRAKSDIVVDVRIEAAGDSGTQIQQQDLKRCHWVAKACQRSGTAYLFVSSSRVFSGQLGRSYDEADCPDNEETVGQLLAQAEQIVESGCQRHLLLRFGPVFSDGGANLISQILGPLQEGDSLVLDNNLRGCPVAAADGARVILAILDQLGTGLEAWGIYHYGSADNATYYEFAEALLAAASQFSEFSSSAVQLESESGDLPSLDRTLDCARIRNTFAIRQVPWRSAVGDLVKHYYEKN</sequence>
<comment type="caution">
    <text evidence="8">The sequence shown here is derived from an EMBL/GenBank/DDBJ whole genome shotgun (WGS) entry which is preliminary data.</text>
</comment>
<feature type="domain" description="RmlD-like substrate binding" evidence="7">
    <location>
        <begin position="1"/>
        <end position="282"/>
    </location>
</feature>
<proteinExistence type="inferred from homology"/>
<keyword evidence="9" id="KW-1185">Reference proteome</keyword>
<comment type="function">
    <text evidence="6">Catalyzes the reduction of dTDP-6-deoxy-L-lyxo-4-hexulose to yield dTDP-L-rhamnose.</text>
</comment>
<dbReference type="InterPro" id="IPR029903">
    <property type="entry name" value="RmlD-like-bd"/>
</dbReference>
<dbReference type="Proteomes" id="UP001143304">
    <property type="component" value="Unassembled WGS sequence"/>
</dbReference>
<dbReference type="EC" id="1.1.1.133" evidence="3 6"/>
<keyword evidence="6" id="KW-0521">NADP</keyword>
<comment type="pathway">
    <text evidence="1 6">Carbohydrate biosynthesis; dTDP-L-rhamnose biosynthesis.</text>
</comment>
<organism evidence="8 9">
    <name type="scientific">Candidatus Marimicrobium litorale</name>
    <dbReference type="NCBI Taxonomy" id="2518991"/>
    <lineage>
        <taxon>Bacteria</taxon>
        <taxon>Pseudomonadati</taxon>
        <taxon>Pseudomonadota</taxon>
        <taxon>Gammaproteobacteria</taxon>
        <taxon>Cellvibrionales</taxon>
        <taxon>Halieaceae</taxon>
        <taxon>Marimicrobium</taxon>
    </lineage>
</organism>
<keyword evidence="6" id="KW-0560">Oxidoreductase</keyword>
<dbReference type="Gene3D" id="3.40.50.720">
    <property type="entry name" value="NAD(P)-binding Rossmann-like Domain"/>
    <property type="match status" value="1"/>
</dbReference>
<protein>
    <recommendedName>
        <fullName evidence="4 6">dTDP-4-dehydrorhamnose reductase</fullName>
        <ecNumber evidence="3 6">1.1.1.133</ecNumber>
    </recommendedName>
</protein>
<dbReference type="PANTHER" id="PTHR10491">
    <property type="entry name" value="DTDP-4-DEHYDRORHAMNOSE REDUCTASE"/>
    <property type="match status" value="1"/>
</dbReference>
<evidence type="ECO:0000256" key="5">
    <source>
        <dbReference type="ARBA" id="ARBA00048200"/>
    </source>
</evidence>
<dbReference type="RefSeq" id="WP_279249177.1">
    <property type="nucleotide sequence ID" value="NZ_SHNO01000001.1"/>
</dbReference>
<evidence type="ECO:0000256" key="1">
    <source>
        <dbReference type="ARBA" id="ARBA00004781"/>
    </source>
</evidence>